<dbReference type="OrthoDB" id="129265at2759"/>
<dbReference type="EMBL" id="SHOA02000012">
    <property type="protein sequence ID" value="TDH72212.1"/>
    <property type="molecule type" value="Genomic_DNA"/>
</dbReference>
<dbReference type="AlphaFoldDB" id="A0A976II32"/>
<evidence type="ECO:0000313" key="2">
    <source>
        <dbReference type="Proteomes" id="UP000294530"/>
    </source>
</evidence>
<dbReference type="RefSeq" id="XP_067821711.1">
    <property type="nucleotide sequence ID" value="XM_067962371.1"/>
</dbReference>
<keyword evidence="2" id="KW-1185">Reference proteome</keyword>
<dbReference type="GeneID" id="94348042"/>
<sequence length="101" mass="11390">MGADDDGDDIPVDDIVGMTNVDEITEYLEIMVVAANESGFPRNMRKAQREVTLHEVDLRRIKLGADPPVKLEPLRVVLVENAVPFLTKSRQYSTLKKEIPR</sequence>
<accession>A0A976II32</accession>
<protein>
    <submittedName>
        <fullName evidence="1">Uncharacterized protein</fullName>
    </submittedName>
</protein>
<comment type="caution">
    <text evidence="1">The sequence shown here is derived from an EMBL/GenBank/DDBJ whole genome shotgun (WGS) entry which is preliminary data.</text>
</comment>
<reference evidence="1 2" key="1">
    <citation type="journal article" date="2021" name="Genome Biol.">
        <title>AFLAP: assembly-free linkage analysis pipeline using k-mers from genome sequencing data.</title>
        <authorList>
            <person name="Fletcher K."/>
            <person name="Zhang L."/>
            <person name="Gil J."/>
            <person name="Han R."/>
            <person name="Cavanaugh K."/>
            <person name="Michelmore R."/>
        </authorList>
    </citation>
    <scope>NUCLEOTIDE SEQUENCE [LARGE SCALE GENOMIC DNA]</scope>
    <source>
        <strain evidence="1 2">SF5</strain>
    </source>
</reference>
<dbReference type="Proteomes" id="UP000294530">
    <property type="component" value="Unassembled WGS sequence"/>
</dbReference>
<gene>
    <name evidence="1" type="ORF">CCR75_004285</name>
</gene>
<proteinExistence type="predicted"/>
<evidence type="ECO:0000313" key="1">
    <source>
        <dbReference type="EMBL" id="TDH72212.1"/>
    </source>
</evidence>
<dbReference type="KEGG" id="blac:94348042"/>
<organism evidence="1 2">
    <name type="scientific">Bremia lactucae</name>
    <name type="common">Lettuce downy mildew</name>
    <dbReference type="NCBI Taxonomy" id="4779"/>
    <lineage>
        <taxon>Eukaryota</taxon>
        <taxon>Sar</taxon>
        <taxon>Stramenopiles</taxon>
        <taxon>Oomycota</taxon>
        <taxon>Peronosporomycetes</taxon>
        <taxon>Peronosporales</taxon>
        <taxon>Peronosporaceae</taxon>
        <taxon>Bremia</taxon>
    </lineage>
</organism>
<name>A0A976II32_BRELC</name>